<dbReference type="Proteomes" id="UP001470230">
    <property type="component" value="Unassembled WGS sequence"/>
</dbReference>
<gene>
    <name evidence="1" type="ORF">M9Y10_043311</name>
</gene>
<evidence type="ECO:0000313" key="1">
    <source>
        <dbReference type="EMBL" id="KAK8884205.1"/>
    </source>
</evidence>
<dbReference type="EMBL" id="JAPFFF010000008">
    <property type="protein sequence ID" value="KAK8884205.1"/>
    <property type="molecule type" value="Genomic_DNA"/>
</dbReference>
<reference evidence="1 2" key="1">
    <citation type="submission" date="2024-04" db="EMBL/GenBank/DDBJ databases">
        <title>Tritrichomonas musculus Genome.</title>
        <authorList>
            <person name="Alves-Ferreira E."/>
            <person name="Grigg M."/>
            <person name="Lorenzi H."/>
            <person name="Galac M."/>
        </authorList>
    </citation>
    <scope>NUCLEOTIDE SEQUENCE [LARGE SCALE GENOMIC DNA]</scope>
    <source>
        <strain evidence="1 2">EAF2021</strain>
    </source>
</reference>
<keyword evidence="2" id="KW-1185">Reference proteome</keyword>
<protein>
    <submittedName>
        <fullName evidence="1">Uncharacterized protein</fullName>
    </submittedName>
</protein>
<evidence type="ECO:0000313" key="2">
    <source>
        <dbReference type="Proteomes" id="UP001470230"/>
    </source>
</evidence>
<name>A0ABR2JZA8_9EUKA</name>
<accession>A0ABR2JZA8</accession>
<comment type="caution">
    <text evidence="1">The sequence shown here is derived from an EMBL/GenBank/DDBJ whole genome shotgun (WGS) entry which is preliminary data.</text>
</comment>
<organism evidence="1 2">
    <name type="scientific">Tritrichomonas musculus</name>
    <dbReference type="NCBI Taxonomy" id="1915356"/>
    <lineage>
        <taxon>Eukaryota</taxon>
        <taxon>Metamonada</taxon>
        <taxon>Parabasalia</taxon>
        <taxon>Tritrichomonadida</taxon>
        <taxon>Tritrichomonadidae</taxon>
        <taxon>Tritrichomonas</taxon>
    </lineage>
</organism>
<proteinExistence type="predicted"/>
<sequence>MTNDQTVLFSFDIGLDGKIIPNNDTSNIPDQEFVIDSQIIHRLLFSAQKALIDEEVVAITATTDKYMLKISYTDGNFTGQVIALPPKTNNEPS</sequence>